<dbReference type="Proteomes" id="UP000886998">
    <property type="component" value="Unassembled WGS sequence"/>
</dbReference>
<evidence type="ECO:0000313" key="2">
    <source>
        <dbReference type="Proteomes" id="UP000886998"/>
    </source>
</evidence>
<gene>
    <name evidence="1" type="primary">NCL1_34908</name>
    <name evidence="1" type="ORF">TNIN_76461</name>
</gene>
<sequence>MYSLCTLFSALTSAYREDQRDVDKYMDEVLSVQLPRHIENADLDVYEMPDFYFNIIGYSAANEEYDGTVAFHRGNLTGFSAVHRRFCQLSLRSTDSSSIICNIILPRIDVRDTEDDMKYLQNLPLPTTFNCVNEISLETFQSEM</sequence>
<keyword evidence="2" id="KW-1185">Reference proteome</keyword>
<comment type="caution">
    <text evidence="1">The sequence shown here is derived from an EMBL/GenBank/DDBJ whole genome shotgun (WGS) entry which is preliminary data.</text>
</comment>
<name>A0A8X7CIM9_9ARAC</name>
<protein>
    <submittedName>
        <fullName evidence="1">Uncharacterized protein</fullName>
    </submittedName>
</protein>
<dbReference type="OrthoDB" id="6418357at2759"/>
<evidence type="ECO:0000313" key="1">
    <source>
        <dbReference type="EMBL" id="GFY68556.1"/>
    </source>
</evidence>
<dbReference type="EMBL" id="BMAV01017119">
    <property type="protein sequence ID" value="GFY68556.1"/>
    <property type="molecule type" value="Genomic_DNA"/>
</dbReference>
<organism evidence="1 2">
    <name type="scientific">Trichonephila inaurata madagascariensis</name>
    <dbReference type="NCBI Taxonomy" id="2747483"/>
    <lineage>
        <taxon>Eukaryota</taxon>
        <taxon>Metazoa</taxon>
        <taxon>Ecdysozoa</taxon>
        <taxon>Arthropoda</taxon>
        <taxon>Chelicerata</taxon>
        <taxon>Arachnida</taxon>
        <taxon>Araneae</taxon>
        <taxon>Araneomorphae</taxon>
        <taxon>Entelegynae</taxon>
        <taxon>Araneoidea</taxon>
        <taxon>Nephilidae</taxon>
        <taxon>Trichonephila</taxon>
        <taxon>Trichonephila inaurata</taxon>
    </lineage>
</organism>
<accession>A0A8X7CIM9</accession>
<proteinExistence type="predicted"/>
<reference evidence="1" key="1">
    <citation type="submission" date="2020-08" db="EMBL/GenBank/DDBJ databases">
        <title>Multicomponent nature underlies the extraordinary mechanical properties of spider dragline silk.</title>
        <authorList>
            <person name="Kono N."/>
            <person name="Nakamura H."/>
            <person name="Mori M."/>
            <person name="Yoshida Y."/>
            <person name="Ohtoshi R."/>
            <person name="Malay A.D."/>
            <person name="Moran D.A.P."/>
            <person name="Tomita M."/>
            <person name="Numata K."/>
            <person name="Arakawa K."/>
        </authorList>
    </citation>
    <scope>NUCLEOTIDE SEQUENCE</scope>
</reference>
<dbReference type="AlphaFoldDB" id="A0A8X7CIM9"/>